<dbReference type="InterPro" id="IPR042098">
    <property type="entry name" value="TauD-like_sf"/>
</dbReference>
<organism evidence="3 4">
    <name type="scientific">Colletotrichum zoysiae</name>
    <dbReference type="NCBI Taxonomy" id="1216348"/>
    <lineage>
        <taxon>Eukaryota</taxon>
        <taxon>Fungi</taxon>
        <taxon>Dikarya</taxon>
        <taxon>Ascomycota</taxon>
        <taxon>Pezizomycotina</taxon>
        <taxon>Sordariomycetes</taxon>
        <taxon>Hypocreomycetidae</taxon>
        <taxon>Glomerellales</taxon>
        <taxon>Glomerellaceae</taxon>
        <taxon>Colletotrichum</taxon>
        <taxon>Colletotrichum graminicola species complex</taxon>
    </lineage>
</organism>
<dbReference type="SUPFAM" id="SSF51197">
    <property type="entry name" value="Clavaminate synthase-like"/>
    <property type="match status" value="1"/>
</dbReference>
<dbReference type="GO" id="GO:0016491">
    <property type="term" value="F:oxidoreductase activity"/>
    <property type="evidence" value="ECO:0007669"/>
    <property type="project" value="UniProtKB-KW"/>
</dbReference>
<proteinExistence type="predicted"/>
<feature type="domain" description="TauD/TfdA-like" evidence="2">
    <location>
        <begin position="44"/>
        <end position="143"/>
    </location>
</feature>
<dbReference type="EMBL" id="MU842947">
    <property type="protein sequence ID" value="KAK2025051.1"/>
    <property type="molecule type" value="Genomic_DNA"/>
</dbReference>
<keyword evidence="1" id="KW-0560">Oxidoreductase</keyword>
<protein>
    <recommendedName>
        <fullName evidence="2">TauD/TfdA-like domain-containing protein</fullName>
    </recommendedName>
</protein>
<gene>
    <name evidence="3" type="ORF">LX32DRAFT_696719</name>
</gene>
<evidence type="ECO:0000259" key="2">
    <source>
        <dbReference type="Pfam" id="PF02668"/>
    </source>
</evidence>
<dbReference type="AlphaFoldDB" id="A0AAD9H9R0"/>
<dbReference type="Proteomes" id="UP001232148">
    <property type="component" value="Unassembled WGS sequence"/>
</dbReference>
<dbReference type="Pfam" id="PF02668">
    <property type="entry name" value="TauD"/>
    <property type="match status" value="1"/>
</dbReference>
<accession>A0AAD9H9R0</accession>
<dbReference type="InterPro" id="IPR003819">
    <property type="entry name" value="TauD/TfdA-like"/>
</dbReference>
<keyword evidence="4" id="KW-1185">Reference proteome</keyword>
<dbReference type="Gene3D" id="3.60.130.10">
    <property type="entry name" value="Clavaminate synthase-like"/>
    <property type="match status" value="1"/>
</dbReference>
<comment type="caution">
    <text evidence="3">The sequence shown here is derived from an EMBL/GenBank/DDBJ whole genome shotgun (WGS) entry which is preliminary data.</text>
</comment>
<name>A0AAD9H9R0_9PEZI</name>
<evidence type="ECO:0000313" key="3">
    <source>
        <dbReference type="EMBL" id="KAK2025051.1"/>
    </source>
</evidence>
<evidence type="ECO:0000313" key="4">
    <source>
        <dbReference type="Proteomes" id="UP001232148"/>
    </source>
</evidence>
<sequence length="155" mass="17492">MLATSSLNLEVKPRPSTFAAECFAFVKQFSPLKDQSIRVHYEHPYRLPFTKLTDSRTVEYGDVIMSRNNIRQQIYIGKMLRHAESSYHPHCASFSLLLAHVTPPPETGAATISTDPQTAYEDLDSANKARVSELVLCHYVWRSHKLGAPKYAILG</sequence>
<reference evidence="3" key="1">
    <citation type="submission" date="2021-06" db="EMBL/GenBank/DDBJ databases">
        <title>Comparative genomics, transcriptomics and evolutionary studies reveal genomic signatures of adaptation to plant cell wall in hemibiotrophic fungi.</title>
        <authorList>
            <consortium name="DOE Joint Genome Institute"/>
            <person name="Baroncelli R."/>
            <person name="Diaz J.F."/>
            <person name="Benocci T."/>
            <person name="Peng M."/>
            <person name="Battaglia E."/>
            <person name="Haridas S."/>
            <person name="Andreopoulos W."/>
            <person name="Labutti K."/>
            <person name="Pangilinan J."/>
            <person name="Floch G.L."/>
            <person name="Makela M.R."/>
            <person name="Henrissat B."/>
            <person name="Grigoriev I.V."/>
            <person name="Crouch J.A."/>
            <person name="De Vries R.P."/>
            <person name="Sukno S.A."/>
            <person name="Thon M.R."/>
        </authorList>
    </citation>
    <scope>NUCLEOTIDE SEQUENCE</scope>
    <source>
        <strain evidence="3">MAFF235873</strain>
    </source>
</reference>
<evidence type="ECO:0000256" key="1">
    <source>
        <dbReference type="ARBA" id="ARBA00023002"/>
    </source>
</evidence>